<name>A0A379DIJ8_9PORP</name>
<sequence length="48" mass="5481">MLHAAEDVSLPQQRYGQQDIWERPVSFINPPTSQYAVRATGYLGEGRF</sequence>
<protein>
    <submittedName>
        <fullName evidence="1">Uncharacterized protein</fullName>
    </submittedName>
</protein>
<dbReference type="Proteomes" id="UP000254263">
    <property type="component" value="Unassembled WGS sequence"/>
</dbReference>
<evidence type="ECO:0000313" key="2">
    <source>
        <dbReference type="Proteomes" id="UP000254263"/>
    </source>
</evidence>
<dbReference type="EMBL" id="UGTI01000001">
    <property type="protein sequence ID" value="SUB77565.1"/>
    <property type="molecule type" value="Genomic_DNA"/>
</dbReference>
<accession>A0A379DIJ8</accession>
<evidence type="ECO:0000313" key="1">
    <source>
        <dbReference type="EMBL" id="SUB77565.1"/>
    </source>
</evidence>
<organism evidence="1 2">
    <name type="scientific">Porphyromonas macacae</name>
    <dbReference type="NCBI Taxonomy" id="28115"/>
    <lineage>
        <taxon>Bacteria</taxon>
        <taxon>Pseudomonadati</taxon>
        <taxon>Bacteroidota</taxon>
        <taxon>Bacteroidia</taxon>
        <taxon>Bacteroidales</taxon>
        <taxon>Porphyromonadaceae</taxon>
        <taxon>Porphyromonas</taxon>
    </lineage>
</organism>
<reference evidence="1 2" key="1">
    <citation type="submission" date="2018-06" db="EMBL/GenBank/DDBJ databases">
        <authorList>
            <consortium name="Pathogen Informatics"/>
            <person name="Doyle S."/>
        </authorList>
    </citation>
    <scope>NUCLEOTIDE SEQUENCE [LARGE SCALE GENOMIC DNA]</scope>
    <source>
        <strain evidence="1 2">NCTC13100</strain>
    </source>
</reference>
<gene>
    <name evidence="1" type="ORF">NCTC13100_00690</name>
</gene>
<dbReference type="AlphaFoldDB" id="A0A379DIJ8"/>
<proteinExistence type="predicted"/>